<gene>
    <name evidence="1" type="ORF">Aple_034290</name>
</gene>
<evidence type="ECO:0000313" key="1">
    <source>
        <dbReference type="EMBL" id="GES20533.1"/>
    </source>
</evidence>
<keyword evidence="2" id="KW-1185">Reference proteome</keyword>
<dbReference type="RefSeq" id="WP_155345574.1">
    <property type="nucleotide sequence ID" value="NZ_BAAAHM010000025.1"/>
</dbReference>
<comment type="caution">
    <text evidence="1">The sequence shown here is derived from an EMBL/GenBank/DDBJ whole genome shotgun (WGS) entry which is preliminary data.</text>
</comment>
<evidence type="ECO:0000313" key="2">
    <source>
        <dbReference type="Proteomes" id="UP000377595"/>
    </source>
</evidence>
<dbReference type="EMBL" id="BLAF01000017">
    <property type="protein sequence ID" value="GES20533.1"/>
    <property type="molecule type" value="Genomic_DNA"/>
</dbReference>
<organism evidence="1 2">
    <name type="scientific">Acrocarpospora pleiomorpha</name>
    <dbReference type="NCBI Taxonomy" id="90975"/>
    <lineage>
        <taxon>Bacteria</taxon>
        <taxon>Bacillati</taxon>
        <taxon>Actinomycetota</taxon>
        <taxon>Actinomycetes</taxon>
        <taxon>Streptosporangiales</taxon>
        <taxon>Streptosporangiaceae</taxon>
        <taxon>Acrocarpospora</taxon>
    </lineage>
</organism>
<dbReference type="AlphaFoldDB" id="A0A5M3XMZ4"/>
<name>A0A5M3XMZ4_9ACTN</name>
<sequence length="48" mass="5196">MIKTLIKFVFFGILAYLVVRFPGTVGDLAANAVVSVRDTATSFFTKIG</sequence>
<protein>
    <submittedName>
        <fullName evidence="1">Uncharacterized protein</fullName>
    </submittedName>
</protein>
<proteinExistence type="predicted"/>
<dbReference type="Proteomes" id="UP000377595">
    <property type="component" value="Unassembled WGS sequence"/>
</dbReference>
<reference evidence="1 2" key="1">
    <citation type="submission" date="2019-10" db="EMBL/GenBank/DDBJ databases">
        <title>Whole genome shotgun sequence of Acrocarpospora pleiomorpha NBRC 16267.</title>
        <authorList>
            <person name="Ichikawa N."/>
            <person name="Kimura A."/>
            <person name="Kitahashi Y."/>
            <person name="Komaki H."/>
            <person name="Oguchi A."/>
        </authorList>
    </citation>
    <scope>NUCLEOTIDE SEQUENCE [LARGE SCALE GENOMIC DNA]</scope>
    <source>
        <strain evidence="1 2">NBRC 16267</strain>
    </source>
</reference>
<accession>A0A5M3XMZ4</accession>